<dbReference type="SUPFAM" id="SSF51735">
    <property type="entry name" value="NAD(P)-binding Rossmann-fold domains"/>
    <property type="match status" value="1"/>
</dbReference>
<dbReference type="PANTHER" id="PTHR15020:SF50">
    <property type="entry name" value="UPF0659 PROTEIN YMR090W"/>
    <property type="match status" value="1"/>
</dbReference>
<gene>
    <name evidence="4" type="ORF">C5L28_002039</name>
    <name evidence="3" type="ORF">LPKJCM_00551</name>
</gene>
<dbReference type="AlphaFoldDB" id="A0A224VGU8"/>
<accession>A0A224VGU8</accession>
<dbReference type="InterPro" id="IPR036291">
    <property type="entry name" value="NAD(P)-bd_dom_sf"/>
</dbReference>
<dbReference type="EMBL" id="PUFL01000044">
    <property type="protein sequence ID" value="TDG92308.1"/>
    <property type="molecule type" value="Genomic_DNA"/>
</dbReference>
<proteinExistence type="predicted"/>
<protein>
    <submittedName>
        <fullName evidence="3">NAD-dependent dehydratase</fullName>
    </submittedName>
</protein>
<dbReference type="Pfam" id="PF13460">
    <property type="entry name" value="NAD_binding_10"/>
    <property type="match status" value="1"/>
</dbReference>
<reference evidence="4" key="3">
    <citation type="submission" date="2019-02" db="EMBL/GenBank/DDBJ databases">
        <authorList>
            <person name="Buron G."/>
            <person name="Chaylann A."/>
            <person name="Dolejs I."/>
            <person name="Forster J."/>
            <person name="Miks M.H."/>
        </authorList>
    </citation>
    <scope>NUCLEOTIDE SEQUENCE</scope>
    <source>
        <strain evidence="4">DSM 10551</strain>
    </source>
</reference>
<evidence type="ECO:0000256" key="1">
    <source>
        <dbReference type="SAM" id="MobiDB-lite"/>
    </source>
</evidence>
<sequence>MKRGICVMANVLILGANGKIAQLAEQQLLSETKHHLTLFLRNASRLKVTDPSRETVIEGDATNQQALIKALDGIDIVYANLSGKNIEDQAKAVVGAIDRTNIQRLIWISTLGIYDEVPGKFGQWNHQQLDGGYLQTYAEAAKVIEGSDLDYTIIRPAWLSNKDIVSYETTQKGEPFKGTEVSRKSIADFVVKLINDPSQEIDHSVGVNQPNTDGDRPSWY</sequence>
<reference evidence="3 5" key="1">
    <citation type="journal article" date="2017" name="Biosci Microbiota Food Health">
        <title>Genomic characterization reconfirms the taxonomic status of Lactobacillus parakefiri.</title>
        <authorList>
            <person name="Tanizawa Y."/>
            <person name="Kobayashi H."/>
            <person name="Kaminuma E."/>
            <person name="Sakamoto M."/>
            <person name="Ohkuma M."/>
            <person name="Nakamura Y."/>
            <person name="Arita M."/>
            <person name="Tohno M."/>
        </authorList>
    </citation>
    <scope>NUCLEOTIDE SEQUENCE [LARGE SCALE GENOMIC DNA]</scope>
    <source>
        <strain evidence="3 5">JCM 8573</strain>
    </source>
</reference>
<name>A0A224VGU8_9LACO</name>
<dbReference type="EMBL" id="BDGB01000032">
    <property type="protein sequence ID" value="GAW71470.1"/>
    <property type="molecule type" value="Genomic_DNA"/>
</dbReference>
<evidence type="ECO:0000313" key="6">
    <source>
        <dbReference type="Proteomes" id="UP000294668"/>
    </source>
</evidence>
<evidence type="ECO:0000313" key="5">
    <source>
        <dbReference type="Proteomes" id="UP000214739"/>
    </source>
</evidence>
<dbReference type="Gene3D" id="3.40.50.720">
    <property type="entry name" value="NAD(P)-binding Rossmann-like Domain"/>
    <property type="match status" value="1"/>
</dbReference>
<evidence type="ECO:0000313" key="3">
    <source>
        <dbReference type="EMBL" id="GAW71470.1"/>
    </source>
</evidence>
<dbReference type="PANTHER" id="PTHR15020">
    <property type="entry name" value="FLAVIN REDUCTASE-RELATED"/>
    <property type="match status" value="1"/>
</dbReference>
<comment type="caution">
    <text evidence="3">The sequence shown here is derived from an EMBL/GenBank/DDBJ whole genome shotgun (WGS) entry which is preliminary data.</text>
</comment>
<dbReference type="CDD" id="cd05267">
    <property type="entry name" value="SDR_a6"/>
    <property type="match status" value="1"/>
</dbReference>
<organism evidence="3 5">
    <name type="scientific">Lentilactobacillus parakefiri</name>
    <dbReference type="NCBI Taxonomy" id="152332"/>
    <lineage>
        <taxon>Bacteria</taxon>
        <taxon>Bacillati</taxon>
        <taxon>Bacillota</taxon>
        <taxon>Bacilli</taxon>
        <taxon>Lactobacillales</taxon>
        <taxon>Lactobacillaceae</taxon>
        <taxon>Lentilactobacillus</taxon>
    </lineage>
</organism>
<feature type="domain" description="NAD(P)-binding" evidence="2">
    <location>
        <begin position="15"/>
        <end position="197"/>
    </location>
</feature>
<feature type="region of interest" description="Disordered" evidence="1">
    <location>
        <begin position="201"/>
        <end position="220"/>
    </location>
</feature>
<dbReference type="Proteomes" id="UP000214739">
    <property type="component" value="Unassembled WGS sequence"/>
</dbReference>
<evidence type="ECO:0000313" key="4">
    <source>
        <dbReference type="EMBL" id="TDG92308.1"/>
    </source>
</evidence>
<keyword evidence="6" id="KW-1185">Reference proteome</keyword>
<evidence type="ECO:0000259" key="2">
    <source>
        <dbReference type="Pfam" id="PF13460"/>
    </source>
</evidence>
<reference evidence="4 6" key="2">
    <citation type="journal article" date="2019" name="Appl. Microbiol. Biotechnol.">
        <title>Uncovering carbohydrate metabolism through a genotype-phenotype association study of 56 lactic acid bacteria genomes.</title>
        <authorList>
            <person name="Buron-Moles G."/>
            <person name="Chailyan A."/>
            <person name="Dolejs I."/>
            <person name="Forster J."/>
            <person name="Miks M.H."/>
        </authorList>
    </citation>
    <scope>NUCLEOTIDE SEQUENCE [LARGE SCALE GENOMIC DNA]</scope>
    <source>
        <strain evidence="4 6">DSM 10551</strain>
    </source>
</reference>
<dbReference type="Proteomes" id="UP000294668">
    <property type="component" value="Unassembled WGS sequence"/>
</dbReference>
<dbReference type="InterPro" id="IPR016040">
    <property type="entry name" value="NAD(P)-bd_dom"/>
</dbReference>